<dbReference type="AlphaFoldDB" id="L0P954"/>
<dbReference type="InParanoid" id="L0P954"/>
<gene>
    <name evidence="8" type="ORF">PNEJI1_002424</name>
</gene>
<feature type="transmembrane region" description="Helical" evidence="6">
    <location>
        <begin position="157"/>
        <end position="180"/>
    </location>
</feature>
<evidence type="ECO:0000256" key="6">
    <source>
        <dbReference type="SAM" id="Phobius"/>
    </source>
</evidence>
<dbReference type="InterPro" id="IPR050846">
    <property type="entry name" value="TLCD"/>
</dbReference>
<evidence type="ECO:0000313" key="8">
    <source>
        <dbReference type="EMBL" id="CCJ28911.1"/>
    </source>
</evidence>
<dbReference type="PANTHER" id="PTHR13439:SF0">
    <property type="entry name" value="TOPOISOMERASE I DAMAGE AFFECTED PROTEIN 4"/>
    <property type="match status" value="1"/>
</dbReference>
<dbReference type="GO" id="GO:0016020">
    <property type="term" value="C:membrane"/>
    <property type="evidence" value="ECO:0007669"/>
    <property type="project" value="UniProtKB-SubCell"/>
</dbReference>
<dbReference type="Proteomes" id="UP000010422">
    <property type="component" value="Unassembled WGS sequence"/>
</dbReference>
<name>L0P954_PNEJI</name>
<dbReference type="SMART" id="SM00724">
    <property type="entry name" value="TLC"/>
    <property type="match status" value="1"/>
</dbReference>
<keyword evidence="2 5" id="KW-0812">Transmembrane</keyword>
<evidence type="ECO:0000313" key="9">
    <source>
        <dbReference type="Proteomes" id="UP000010422"/>
    </source>
</evidence>
<keyword evidence="3 6" id="KW-1133">Transmembrane helix</keyword>
<dbReference type="InterPro" id="IPR006634">
    <property type="entry name" value="TLC-dom"/>
</dbReference>
<keyword evidence="4 5" id="KW-0472">Membrane</keyword>
<evidence type="ECO:0000256" key="5">
    <source>
        <dbReference type="PROSITE-ProRule" id="PRU00205"/>
    </source>
</evidence>
<reference evidence="8 9" key="1">
    <citation type="journal article" date="2012" name="MBio">
        <title>De novo assembly of the Pneumocystis jirovecii genome from a single bronchoalveolar lavage fluid specimen from a patient.</title>
        <authorList>
            <person name="Cisse O.H."/>
            <person name="Pagni M."/>
            <person name="Hauser P.M."/>
        </authorList>
    </citation>
    <scope>NUCLEOTIDE SEQUENCE [LARGE SCALE GENOMIC DNA]</scope>
    <source>
        <strain evidence="8 9">SE8</strain>
    </source>
</reference>
<dbReference type="GO" id="GO:0005783">
    <property type="term" value="C:endoplasmic reticulum"/>
    <property type="evidence" value="ECO:0007669"/>
    <property type="project" value="TreeGrafter"/>
</dbReference>
<dbReference type="PANTHER" id="PTHR13439">
    <property type="entry name" value="CT120 PROTEIN"/>
    <property type="match status" value="1"/>
</dbReference>
<accession>L0P954</accession>
<feature type="domain" description="TLC" evidence="7">
    <location>
        <begin position="66"/>
        <end position="222"/>
    </location>
</feature>
<evidence type="ECO:0000259" key="7">
    <source>
        <dbReference type="PROSITE" id="PS50922"/>
    </source>
</evidence>
<proteinExistence type="predicted"/>
<dbReference type="STRING" id="1209962.L0P954"/>
<protein>
    <recommendedName>
        <fullName evidence="7">TLC domain-containing protein</fullName>
    </recommendedName>
</protein>
<dbReference type="EMBL" id="CAKM01000132">
    <property type="protein sequence ID" value="CCJ28911.1"/>
    <property type="molecule type" value="Genomic_DNA"/>
</dbReference>
<feature type="transmembrane region" description="Helical" evidence="6">
    <location>
        <begin position="128"/>
        <end position="150"/>
    </location>
</feature>
<feature type="transmembrane region" description="Helical" evidence="6">
    <location>
        <begin position="192"/>
        <end position="221"/>
    </location>
</feature>
<comment type="subcellular location">
    <subcellularLocation>
        <location evidence="1">Membrane</location>
        <topology evidence="1">Multi-pass membrane protein</topology>
    </subcellularLocation>
</comment>
<evidence type="ECO:0000256" key="4">
    <source>
        <dbReference type="ARBA" id="ARBA00023136"/>
    </source>
</evidence>
<evidence type="ECO:0000256" key="3">
    <source>
        <dbReference type="ARBA" id="ARBA00022989"/>
    </source>
</evidence>
<evidence type="ECO:0000256" key="2">
    <source>
        <dbReference type="ARBA" id="ARBA00022692"/>
    </source>
</evidence>
<sequence length="222" mass="25851">MKSIFPGPPSSIQAWIAPYLTALNMYELSKHFHVVLGASLFYQFLFIISPFISKRLFTSYLTLNYPTRIKWDVHFVSIIQSILISCLVLRCYQDDKLKQDRLFGYSAYRADIYSLACGYFLWDTITSFRYISLFGVAFYLHGMAALSVFLFSYKPFLMYYGTAFLAFEFSTPFLNIHWFLDKLQMTGGLCQLINGIILLVVFFLVRIVWGLYAAFNLIYIII</sequence>
<organism evidence="9">
    <name type="scientific">Pneumocystis jirovecii</name>
    <name type="common">Human pneumocystis pneumonia agent</name>
    <dbReference type="NCBI Taxonomy" id="42068"/>
    <lineage>
        <taxon>Eukaryota</taxon>
        <taxon>Fungi</taxon>
        <taxon>Dikarya</taxon>
        <taxon>Ascomycota</taxon>
        <taxon>Taphrinomycotina</taxon>
        <taxon>Pneumocystomycetes</taxon>
        <taxon>Pneumocystaceae</taxon>
        <taxon>Pneumocystis</taxon>
    </lineage>
</organism>
<dbReference type="Pfam" id="PF03798">
    <property type="entry name" value="TRAM_LAG1_CLN8"/>
    <property type="match status" value="1"/>
</dbReference>
<evidence type="ECO:0000256" key="1">
    <source>
        <dbReference type="ARBA" id="ARBA00004141"/>
    </source>
</evidence>
<comment type="caution">
    <text evidence="8">The sequence shown here is derived from an EMBL/GenBank/DDBJ whole genome shotgun (WGS) entry which is preliminary data.</text>
</comment>
<feature type="transmembrane region" description="Helical" evidence="6">
    <location>
        <begin position="32"/>
        <end position="53"/>
    </location>
</feature>
<dbReference type="GO" id="GO:0055088">
    <property type="term" value="P:lipid homeostasis"/>
    <property type="evidence" value="ECO:0007669"/>
    <property type="project" value="TreeGrafter"/>
</dbReference>
<dbReference type="PROSITE" id="PS50922">
    <property type="entry name" value="TLC"/>
    <property type="match status" value="1"/>
</dbReference>
<feature type="transmembrane region" description="Helical" evidence="6">
    <location>
        <begin position="73"/>
        <end position="90"/>
    </location>
</feature>
<dbReference type="VEuPathDB" id="FungiDB:PNEJI1_002424"/>
<dbReference type="FunCoup" id="L0P954">
    <property type="interactions" value="108"/>
</dbReference>